<protein>
    <submittedName>
        <fullName evidence="1">Uncharacterized protein</fullName>
    </submittedName>
</protein>
<dbReference type="RefSeq" id="WP_280534532.1">
    <property type="nucleotide sequence ID" value="NZ_JAKMYX010000098.1"/>
</dbReference>
<evidence type="ECO:0000313" key="2">
    <source>
        <dbReference type="Proteomes" id="UP001159663"/>
    </source>
</evidence>
<name>A0AA43G1B2_VIBSP</name>
<proteinExistence type="predicted"/>
<accession>A0AA43G1B2</accession>
<dbReference type="AlphaFoldDB" id="A0AA43G1B2"/>
<sequence>MHTNCTQRGPIEQIEADDVLILKYRDHFFAYGRASSSLVETSNGGWDIFVPVEGWITGKNVHKYGIQSAQVEGNNYGTVKLVERDFARRKIAEIGVPF</sequence>
<reference evidence="1" key="1">
    <citation type="submission" date="2022-01" db="EMBL/GenBank/DDBJ databases">
        <title>Vibrio aestuarianus Clade A and Clade B isolates are associated with Pacific oyster (Crassostrea gigas) disease outbreaks across Ireland.</title>
        <authorList>
            <person name="Coyle N."/>
            <person name="O'Toole C."/>
            <person name="Thomas J.C.L."/>
            <person name="Ryder D."/>
            <person name="Cheslett D."/>
            <person name="Feist S."/>
            <person name="Bean T."/>
            <person name="Joseph A."/>
            <person name="Waina A."/>
            <person name="Feil E."/>
            <person name="Verner-Jeffreys D.W."/>
        </authorList>
    </citation>
    <scope>NUCLEOTIDE SEQUENCE</scope>
    <source>
        <strain evidence="1">S/17/14 A</strain>
    </source>
</reference>
<comment type="caution">
    <text evidence="1">The sequence shown here is derived from an EMBL/GenBank/DDBJ whole genome shotgun (WGS) entry which is preliminary data.</text>
</comment>
<evidence type="ECO:0000313" key="1">
    <source>
        <dbReference type="EMBL" id="MDH5923307.1"/>
    </source>
</evidence>
<dbReference type="Proteomes" id="UP001159663">
    <property type="component" value="Unassembled WGS sequence"/>
</dbReference>
<gene>
    <name evidence="1" type="ORF">L8R85_19980</name>
</gene>
<organism evidence="1 2">
    <name type="scientific">Vibrio splendidus</name>
    <dbReference type="NCBI Taxonomy" id="29497"/>
    <lineage>
        <taxon>Bacteria</taxon>
        <taxon>Pseudomonadati</taxon>
        <taxon>Pseudomonadota</taxon>
        <taxon>Gammaproteobacteria</taxon>
        <taxon>Vibrionales</taxon>
        <taxon>Vibrionaceae</taxon>
        <taxon>Vibrio</taxon>
    </lineage>
</organism>
<dbReference type="EMBL" id="JAKMYX010000098">
    <property type="protein sequence ID" value="MDH5923307.1"/>
    <property type="molecule type" value="Genomic_DNA"/>
</dbReference>